<proteinExistence type="inferred from homology"/>
<gene>
    <name evidence="3" type="ORF">SDRG_01711</name>
</gene>
<accession>T0QR72</accession>
<dbReference type="Pfam" id="PF10223">
    <property type="entry name" value="Menorin_N"/>
    <property type="match status" value="1"/>
</dbReference>
<dbReference type="VEuPathDB" id="FungiDB:SDRG_01711"/>
<dbReference type="GO" id="GO:0005615">
    <property type="term" value="C:extracellular space"/>
    <property type="evidence" value="ECO:0007669"/>
    <property type="project" value="TreeGrafter"/>
</dbReference>
<evidence type="ECO:0000313" key="4">
    <source>
        <dbReference type="Proteomes" id="UP000030762"/>
    </source>
</evidence>
<comment type="similarity">
    <text evidence="1">Belongs to the menorin family.</text>
</comment>
<evidence type="ECO:0000313" key="3">
    <source>
        <dbReference type="EMBL" id="EQC40629.1"/>
    </source>
</evidence>
<evidence type="ECO:0000256" key="1">
    <source>
        <dbReference type="ARBA" id="ARBA00044953"/>
    </source>
</evidence>
<dbReference type="Proteomes" id="UP000030762">
    <property type="component" value="Unassembled WGS sequence"/>
</dbReference>
<dbReference type="RefSeq" id="XP_008605473.1">
    <property type="nucleotide sequence ID" value="XM_008607251.1"/>
</dbReference>
<dbReference type="EMBL" id="JH767135">
    <property type="protein sequence ID" value="EQC40629.1"/>
    <property type="molecule type" value="Genomic_DNA"/>
</dbReference>
<name>T0QR72_SAPDV</name>
<dbReference type="PANTHER" id="PTHR21184:SF6">
    <property type="entry name" value="CONSERVED PLASMA MEMBRANE PROTEIN"/>
    <property type="match status" value="1"/>
</dbReference>
<dbReference type="eggNOG" id="KOG3748">
    <property type="taxonomic scope" value="Eukaryota"/>
</dbReference>
<protein>
    <recommendedName>
        <fullName evidence="2">Menorin-like domain-containing protein</fullName>
    </recommendedName>
</protein>
<feature type="domain" description="Menorin-like" evidence="2">
    <location>
        <begin position="42"/>
        <end position="262"/>
    </location>
</feature>
<dbReference type="PANTHER" id="PTHR21184">
    <property type="entry name" value="MENORIN (DENDRITIC BRANCHING PROTEIN)"/>
    <property type="match status" value="1"/>
</dbReference>
<evidence type="ECO:0000259" key="2">
    <source>
        <dbReference type="Pfam" id="PF10223"/>
    </source>
</evidence>
<dbReference type="InParanoid" id="T0QR72"/>
<reference evidence="3 4" key="1">
    <citation type="submission" date="2012-04" db="EMBL/GenBank/DDBJ databases">
        <title>The Genome Sequence of Saprolegnia declina VS20.</title>
        <authorList>
            <consortium name="The Broad Institute Genome Sequencing Platform"/>
            <person name="Russ C."/>
            <person name="Nusbaum C."/>
            <person name="Tyler B."/>
            <person name="van West P."/>
            <person name="Dieguez-Uribeondo J."/>
            <person name="de Bruijn I."/>
            <person name="Tripathy S."/>
            <person name="Jiang R."/>
            <person name="Young S.K."/>
            <person name="Zeng Q."/>
            <person name="Gargeya S."/>
            <person name="Fitzgerald M."/>
            <person name="Haas B."/>
            <person name="Abouelleil A."/>
            <person name="Alvarado L."/>
            <person name="Arachchi H.M."/>
            <person name="Berlin A."/>
            <person name="Chapman S.B."/>
            <person name="Goldberg J."/>
            <person name="Griggs A."/>
            <person name="Gujja S."/>
            <person name="Hansen M."/>
            <person name="Howarth C."/>
            <person name="Imamovic A."/>
            <person name="Larimer J."/>
            <person name="McCowen C."/>
            <person name="Montmayeur A."/>
            <person name="Murphy C."/>
            <person name="Neiman D."/>
            <person name="Pearson M."/>
            <person name="Priest M."/>
            <person name="Roberts A."/>
            <person name="Saif S."/>
            <person name="Shea T."/>
            <person name="Sisk P."/>
            <person name="Sykes S."/>
            <person name="Wortman J."/>
            <person name="Nusbaum C."/>
            <person name="Birren B."/>
        </authorList>
    </citation>
    <scope>NUCLEOTIDE SEQUENCE [LARGE SCALE GENOMIC DNA]</scope>
    <source>
        <strain evidence="3 4">VS20</strain>
    </source>
</reference>
<dbReference type="GeneID" id="19942438"/>
<keyword evidence="4" id="KW-1185">Reference proteome</keyword>
<dbReference type="InterPro" id="IPR019356">
    <property type="entry name" value="Menorin_dom"/>
</dbReference>
<dbReference type="OrthoDB" id="413402at2759"/>
<sequence length="274" mass="29925">MRRRALAWCLAVLLSTSIFALLYVTTDAYFVSPRMSSSSADPMRVHWAHAVNSQAQLADALAKGLALEADVQLSPENVLIMAHPPANTSDLTLETFLARASASNCIVKLDFKTRAAFEAARSNLTAASASLRRRIWLNADILRGSEAPAPSFDAAQFVAQAAACDVDKLSVGWTTSAASVEYTSAMVDEMLQLLQGVNVSATLPIKASLVRQSWSALERVYSNSTHGLTLWSNDTLSEDEMTWLHATLETTPALRGRTYYDLAGWNELVARNQW</sequence>
<dbReference type="AlphaFoldDB" id="T0QR72"/>
<dbReference type="OMA" id="GFTLWWA"/>
<organism evidence="3 4">
    <name type="scientific">Saprolegnia diclina (strain VS20)</name>
    <dbReference type="NCBI Taxonomy" id="1156394"/>
    <lineage>
        <taxon>Eukaryota</taxon>
        <taxon>Sar</taxon>
        <taxon>Stramenopiles</taxon>
        <taxon>Oomycota</taxon>
        <taxon>Saprolegniomycetes</taxon>
        <taxon>Saprolegniales</taxon>
        <taxon>Saprolegniaceae</taxon>
        <taxon>Saprolegnia</taxon>
    </lineage>
</organism>